<keyword evidence="1 2" id="KW-0560">Oxidoreductase</keyword>
<evidence type="ECO:0000313" key="5">
    <source>
        <dbReference type="Proteomes" id="UP000198939"/>
    </source>
</evidence>
<dbReference type="AlphaFoldDB" id="A0A1H8D1T7"/>
<accession>A0A1H8D1T7</accession>
<name>A0A1H8D1T7_9HYPH</name>
<protein>
    <submittedName>
        <fullName evidence="3">Flavoprotein involved in K+ transport</fullName>
    </submittedName>
    <submittedName>
        <fullName evidence="2">Putative oxidoreductase CzcO</fullName>
        <ecNumber evidence="2">1.-.-.-</ecNumber>
    </submittedName>
</protein>
<keyword evidence="5" id="KW-1185">Reference proteome</keyword>
<dbReference type="EMBL" id="FNXB01000003">
    <property type="protein sequence ID" value="SEH50920.1"/>
    <property type="molecule type" value="Genomic_DNA"/>
</dbReference>
<dbReference type="PRINTS" id="PR00368">
    <property type="entry name" value="FADPNR"/>
</dbReference>
<dbReference type="EC" id="1.-.-.-" evidence="2"/>
<dbReference type="Proteomes" id="UP000183063">
    <property type="component" value="Unassembled WGS sequence"/>
</dbReference>
<dbReference type="Gene3D" id="3.50.50.60">
    <property type="entry name" value="FAD/NAD(P)-binding domain"/>
    <property type="match status" value="2"/>
</dbReference>
<dbReference type="PRINTS" id="PR00411">
    <property type="entry name" value="PNDRDTASEI"/>
</dbReference>
<proteinExistence type="predicted"/>
<dbReference type="EMBL" id="FOCV01000001">
    <property type="protein sequence ID" value="SEN00558.1"/>
    <property type="molecule type" value="Genomic_DNA"/>
</dbReference>
<dbReference type="PANTHER" id="PTHR43539:SF78">
    <property type="entry name" value="FLAVIN-CONTAINING MONOOXYGENASE"/>
    <property type="match status" value="1"/>
</dbReference>
<gene>
    <name evidence="2" type="primary">czcO_1</name>
    <name evidence="2" type="ORF">RTCCBAU85039_0816</name>
    <name evidence="3" type="ORF">SAMN05216228_1001368</name>
</gene>
<dbReference type="Proteomes" id="UP000198939">
    <property type="component" value="Unassembled WGS sequence"/>
</dbReference>
<evidence type="ECO:0000313" key="2">
    <source>
        <dbReference type="EMBL" id="SEH50920.1"/>
    </source>
</evidence>
<dbReference type="STRING" id="501024.RTCCBAU85039_0816"/>
<dbReference type="GO" id="GO:0004497">
    <property type="term" value="F:monooxygenase activity"/>
    <property type="evidence" value="ECO:0007669"/>
    <property type="project" value="TreeGrafter"/>
</dbReference>
<reference evidence="3 5" key="3">
    <citation type="submission" date="2016-10" db="EMBL/GenBank/DDBJ databases">
        <authorList>
            <person name="Varghese N."/>
            <person name="Submissions S."/>
        </authorList>
    </citation>
    <scope>NUCLEOTIDE SEQUENCE [LARGE SCALE GENOMIC DNA]</scope>
    <source>
        <strain evidence="3 5">CGMCC 1.7071</strain>
    </source>
</reference>
<reference evidence="4" key="2">
    <citation type="submission" date="2016-10" db="EMBL/GenBank/DDBJ databases">
        <authorList>
            <person name="Wibberg D."/>
        </authorList>
    </citation>
    <scope>NUCLEOTIDE SEQUENCE [LARGE SCALE GENOMIC DNA]</scope>
</reference>
<dbReference type="InterPro" id="IPR036188">
    <property type="entry name" value="FAD/NAD-bd_sf"/>
</dbReference>
<organism evidence="2 4">
    <name type="scientific">Rhizobium tibeticum</name>
    <dbReference type="NCBI Taxonomy" id="501024"/>
    <lineage>
        <taxon>Bacteria</taxon>
        <taxon>Pseudomonadati</taxon>
        <taxon>Pseudomonadota</taxon>
        <taxon>Alphaproteobacteria</taxon>
        <taxon>Hyphomicrobiales</taxon>
        <taxon>Rhizobiaceae</taxon>
        <taxon>Rhizobium/Agrobacterium group</taxon>
        <taxon>Rhizobium</taxon>
    </lineage>
</organism>
<dbReference type="Pfam" id="PF13738">
    <property type="entry name" value="Pyr_redox_3"/>
    <property type="match status" value="1"/>
</dbReference>
<dbReference type="InterPro" id="IPR050982">
    <property type="entry name" value="Auxin_biosynth/cation_transpt"/>
</dbReference>
<evidence type="ECO:0000313" key="3">
    <source>
        <dbReference type="EMBL" id="SEN00558.1"/>
    </source>
</evidence>
<reference evidence="2" key="1">
    <citation type="submission" date="2016-10" db="EMBL/GenBank/DDBJ databases">
        <authorList>
            <person name="de Groot N.N."/>
        </authorList>
    </citation>
    <scope>NUCLEOTIDE SEQUENCE [LARGE SCALE GENOMIC DNA]</scope>
    <source>
        <strain evidence="2">CCBAU85039</strain>
    </source>
</reference>
<dbReference type="GO" id="GO:0050660">
    <property type="term" value="F:flavin adenine dinucleotide binding"/>
    <property type="evidence" value="ECO:0007669"/>
    <property type="project" value="TreeGrafter"/>
</dbReference>
<dbReference type="SUPFAM" id="SSF51905">
    <property type="entry name" value="FAD/NAD(P)-binding domain"/>
    <property type="match status" value="2"/>
</dbReference>
<dbReference type="PANTHER" id="PTHR43539">
    <property type="entry name" value="FLAVIN-BINDING MONOOXYGENASE-LIKE PROTEIN (AFU_ORTHOLOGUE AFUA_4G09220)"/>
    <property type="match status" value="1"/>
</dbReference>
<evidence type="ECO:0000313" key="4">
    <source>
        <dbReference type="Proteomes" id="UP000183063"/>
    </source>
</evidence>
<evidence type="ECO:0000256" key="1">
    <source>
        <dbReference type="ARBA" id="ARBA00023002"/>
    </source>
</evidence>
<sequence>MQNLHDTVIIGGGQSGMAMSYHLRKRQREHVVLERKRIAERWLGERWDSLRFQFPNWSLRLPGFEYAGDSPDAFAHHREVGKFVEDYAKFIDAPVRCGTEISLLRRDRHSDRFLIETNDGLFSASRVVVATGPFQRPSLPPSSRDLPPHVYQVHASDYRNPEQLAPGAVLVVGSGASGCQIADELNADGRVVYFSVSAHRRVPRRYRDHDSFWWFMSMGRFDAPINSFPGRKYPTTTVITGVNGGYDVDVRRFVREGGVALGRLKSVTGGKLYFNDDAEDVLTEADRAFCDFKRAADECASAKSLDLPVEEVKDTPGRPVPVLPIPNLDLKTANIGSVVWCTGYTFDFGWLDIPVFDEGGAPIQERGVTNCPNLYFLGLHWMHTFKSGLLFGVGEDAAYIADHMAEAR</sequence>